<dbReference type="Proteomes" id="UP000308652">
    <property type="component" value="Unassembled WGS sequence"/>
</dbReference>
<protein>
    <submittedName>
        <fullName evidence="1">Uncharacterized protein</fullName>
    </submittedName>
</protein>
<evidence type="ECO:0000313" key="2">
    <source>
        <dbReference type="Proteomes" id="UP000308652"/>
    </source>
</evidence>
<proteinExistence type="predicted"/>
<dbReference type="OrthoDB" id="7392499at2759"/>
<keyword evidence="2" id="KW-1185">Reference proteome</keyword>
<organism evidence="1 2">
    <name type="scientific">Crucibulum laeve</name>
    <dbReference type="NCBI Taxonomy" id="68775"/>
    <lineage>
        <taxon>Eukaryota</taxon>
        <taxon>Fungi</taxon>
        <taxon>Dikarya</taxon>
        <taxon>Basidiomycota</taxon>
        <taxon>Agaricomycotina</taxon>
        <taxon>Agaricomycetes</taxon>
        <taxon>Agaricomycetidae</taxon>
        <taxon>Agaricales</taxon>
        <taxon>Agaricineae</taxon>
        <taxon>Nidulariaceae</taxon>
        <taxon>Crucibulum</taxon>
    </lineage>
</organism>
<accession>A0A5C3LQ60</accession>
<name>A0A5C3LQ60_9AGAR</name>
<reference evidence="1 2" key="1">
    <citation type="journal article" date="2019" name="Nat. Ecol. Evol.">
        <title>Megaphylogeny resolves global patterns of mushroom evolution.</title>
        <authorList>
            <person name="Varga T."/>
            <person name="Krizsan K."/>
            <person name="Foldi C."/>
            <person name="Dima B."/>
            <person name="Sanchez-Garcia M."/>
            <person name="Sanchez-Ramirez S."/>
            <person name="Szollosi G.J."/>
            <person name="Szarkandi J.G."/>
            <person name="Papp V."/>
            <person name="Albert L."/>
            <person name="Andreopoulos W."/>
            <person name="Angelini C."/>
            <person name="Antonin V."/>
            <person name="Barry K.W."/>
            <person name="Bougher N.L."/>
            <person name="Buchanan P."/>
            <person name="Buyck B."/>
            <person name="Bense V."/>
            <person name="Catcheside P."/>
            <person name="Chovatia M."/>
            <person name="Cooper J."/>
            <person name="Damon W."/>
            <person name="Desjardin D."/>
            <person name="Finy P."/>
            <person name="Geml J."/>
            <person name="Haridas S."/>
            <person name="Hughes K."/>
            <person name="Justo A."/>
            <person name="Karasinski D."/>
            <person name="Kautmanova I."/>
            <person name="Kiss B."/>
            <person name="Kocsube S."/>
            <person name="Kotiranta H."/>
            <person name="LaButti K.M."/>
            <person name="Lechner B.E."/>
            <person name="Liimatainen K."/>
            <person name="Lipzen A."/>
            <person name="Lukacs Z."/>
            <person name="Mihaltcheva S."/>
            <person name="Morgado L.N."/>
            <person name="Niskanen T."/>
            <person name="Noordeloos M.E."/>
            <person name="Ohm R.A."/>
            <person name="Ortiz-Santana B."/>
            <person name="Ovrebo C."/>
            <person name="Racz N."/>
            <person name="Riley R."/>
            <person name="Savchenko A."/>
            <person name="Shiryaev A."/>
            <person name="Soop K."/>
            <person name="Spirin V."/>
            <person name="Szebenyi C."/>
            <person name="Tomsovsky M."/>
            <person name="Tulloss R.E."/>
            <person name="Uehling J."/>
            <person name="Grigoriev I.V."/>
            <person name="Vagvolgyi C."/>
            <person name="Papp T."/>
            <person name="Martin F.M."/>
            <person name="Miettinen O."/>
            <person name="Hibbett D.S."/>
            <person name="Nagy L.G."/>
        </authorList>
    </citation>
    <scope>NUCLEOTIDE SEQUENCE [LARGE SCALE GENOMIC DNA]</scope>
    <source>
        <strain evidence="1 2">CBS 166.37</strain>
    </source>
</reference>
<dbReference type="AlphaFoldDB" id="A0A5C3LQ60"/>
<gene>
    <name evidence="1" type="ORF">BDQ12DRAFT_613453</name>
</gene>
<dbReference type="EMBL" id="ML213631">
    <property type="protein sequence ID" value="TFK34443.1"/>
    <property type="molecule type" value="Genomic_DNA"/>
</dbReference>
<evidence type="ECO:0000313" key="1">
    <source>
        <dbReference type="EMBL" id="TFK34443.1"/>
    </source>
</evidence>
<sequence length="104" mass="11995">MCYLGLQVCGQVNDGDGFEWASITRLDIQLTVERPNTHFLTQIPQPMHKNSEIKAILSVGLTSIQSFPEYTLVVTQYLPRYTYPFSRPDMTSTLIIRDDRISRR</sequence>